<dbReference type="InterPro" id="IPR029021">
    <property type="entry name" value="Prot-tyrosine_phosphatase-like"/>
</dbReference>
<dbReference type="PANTHER" id="PTHR10159">
    <property type="entry name" value="DUAL SPECIFICITY PROTEIN PHOSPHATASE"/>
    <property type="match status" value="1"/>
</dbReference>
<dbReference type="InterPro" id="IPR000340">
    <property type="entry name" value="Dual-sp_phosphatase_cat-dom"/>
</dbReference>
<dbReference type="GO" id="GO:0005737">
    <property type="term" value="C:cytoplasm"/>
    <property type="evidence" value="ECO:0007669"/>
    <property type="project" value="TreeGrafter"/>
</dbReference>
<dbReference type="SUPFAM" id="SSF52799">
    <property type="entry name" value="(Phosphotyrosine protein) phosphatases II"/>
    <property type="match status" value="1"/>
</dbReference>
<dbReference type="AlphaFoldDB" id="A0A7S2BD44"/>
<name>A0A7S2BD44_9STRA</name>
<dbReference type="GO" id="GO:0033550">
    <property type="term" value="F:MAP kinase tyrosine phosphatase activity"/>
    <property type="evidence" value="ECO:0007669"/>
    <property type="project" value="TreeGrafter"/>
</dbReference>
<gene>
    <name evidence="7" type="ORF">FPAR1323_LOCUS3323</name>
</gene>
<evidence type="ECO:0000256" key="4">
    <source>
        <dbReference type="ARBA" id="ARBA00022912"/>
    </source>
</evidence>
<dbReference type="GO" id="GO:0043409">
    <property type="term" value="P:negative regulation of MAPK cascade"/>
    <property type="evidence" value="ECO:0007669"/>
    <property type="project" value="TreeGrafter"/>
</dbReference>
<evidence type="ECO:0000256" key="1">
    <source>
        <dbReference type="ARBA" id="ARBA00008601"/>
    </source>
</evidence>
<dbReference type="InterPro" id="IPR000387">
    <property type="entry name" value="Tyr_Pase_dom"/>
</dbReference>
<feature type="compositionally biased region" description="Low complexity" evidence="5">
    <location>
        <begin position="244"/>
        <end position="255"/>
    </location>
</feature>
<dbReference type="InterPro" id="IPR016130">
    <property type="entry name" value="Tyr_Pase_AS"/>
</dbReference>
<protein>
    <recommendedName>
        <fullName evidence="2">protein-tyrosine-phosphatase</fullName>
        <ecNumber evidence="2">3.1.3.48</ecNumber>
    </recommendedName>
</protein>
<dbReference type="EC" id="3.1.3.48" evidence="2"/>
<organism evidence="7">
    <name type="scientific">Florenciella parvula</name>
    <dbReference type="NCBI Taxonomy" id="236787"/>
    <lineage>
        <taxon>Eukaryota</taxon>
        <taxon>Sar</taxon>
        <taxon>Stramenopiles</taxon>
        <taxon>Ochrophyta</taxon>
        <taxon>Dictyochophyceae</taxon>
        <taxon>Florenciellales</taxon>
        <taxon>Florenciella</taxon>
    </lineage>
</organism>
<dbReference type="Gene3D" id="3.90.190.10">
    <property type="entry name" value="Protein tyrosine phosphatase superfamily"/>
    <property type="match status" value="1"/>
</dbReference>
<evidence type="ECO:0000256" key="3">
    <source>
        <dbReference type="ARBA" id="ARBA00022801"/>
    </source>
</evidence>
<dbReference type="PROSITE" id="PS50056">
    <property type="entry name" value="TYR_PHOSPHATASE_2"/>
    <property type="match status" value="1"/>
</dbReference>
<accession>A0A7S2BD44</accession>
<dbReference type="PROSITE" id="PS00383">
    <property type="entry name" value="TYR_PHOSPHATASE_1"/>
    <property type="match status" value="1"/>
</dbReference>
<dbReference type="SMART" id="SM00195">
    <property type="entry name" value="DSPc"/>
    <property type="match status" value="1"/>
</dbReference>
<evidence type="ECO:0000313" key="7">
    <source>
        <dbReference type="EMBL" id="CAD9393055.1"/>
    </source>
</evidence>
<comment type="similarity">
    <text evidence="1">Belongs to the protein-tyrosine phosphatase family. Non-receptor class dual specificity subfamily.</text>
</comment>
<dbReference type="EMBL" id="HBGT01006083">
    <property type="protein sequence ID" value="CAD9393055.1"/>
    <property type="molecule type" value="Transcribed_RNA"/>
</dbReference>
<sequence>MAALAASTSTATAASGIRSQLTFSGTSACSCFEPHFLKPNKCTACMSDITCHTSEAVTSDEHVRRALEYGAKASKTPSTVIPNRPATDEVQGVAEVQAADTEDASKRELYIGADGMGALYLGGYAAVMQKTVVDTSPFVVNTAKGLDMFGPKYLEGKRRAREGGVTFLEMEWVDDLNQELSVEDLTRAVQFIHAARSRESQGEGAGGTLVHCAQGKSRSTSVVLAYVLARAHLRIRTQDQANRPEGSAAGEAAGASEGGPGVSLPDALAYIQECRAMAAPNRHFMEQLEAHARSGAFEHMLASEATTEEAVAAGVGS</sequence>
<dbReference type="CDD" id="cd14498">
    <property type="entry name" value="DSP"/>
    <property type="match status" value="1"/>
</dbReference>
<keyword evidence="4" id="KW-0904">Protein phosphatase</keyword>
<keyword evidence="3" id="KW-0378">Hydrolase</keyword>
<feature type="region of interest" description="Disordered" evidence="5">
    <location>
        <begin position="238"/>
        <end position="260"/>
    </location>
</feature>
<reference evidence="7" key="1">
    <citation type="submission" date="2021-01" db="EMBL/GenBank/DDBJ databases">
        <authorList>
            <person name="Corre E."/>
            <person name="Pelletier E."/>
            <person name="Niang G."/>
            <person name="Scheremetjew M."/>
            <person name="Finn R."/>
            <person name="Kale V."/>
            <person name="Holt S."/>
            <person name="Cochrane G."/>
            <person name="Meng A."/>
            <person name="Brown T."/>
            <person name="Cohen L."/>
        </authorList>
    </citation>
    <scope>NUCLEOTIDE SEQUENCE</scope>
    <source>
        <strain evidence="7">RCC1693</strain>
    </source>
</reference>
<evidence type="ECO:0000256" key="5">
    <source>
        <dbReference type="SAM" id="MobiDB-lite"/>
    </source>
</evidence>
<proteinExistence type="inferred from homology"/>
<dbReference type="GO" id="GO:0008330">
    <property type="term" value="F:protein tyrosine/threonine phosphatase activity"/>
    <property type="evidence" value="ECO:0007669"/>
    <property type="project" value="TreeGrafter"/>
</dbReference>
<dbReference type="GO" id="GO:0017017">
    <property type="term" value="F:MAP kinase tyrosine/serine/threonine phosphatase activity"/>
    <property type="evidence" value="ECO:0007669"/>
    <property type="project" value="TreeGrafter"/>
</dbReference>
<dbReference type="PANTHER" id="PTHR10159:SF511">
    <property type="entry name" value="DUAL SPECIFICITY PROTEIN PHOSPHATASE 1"/>
    <property type="match status" value="1"/>
</dbReference>
<feature type="domain" description="Tyrosine specific protein phosphatases" evidence="6">
    <location>
        <begin position="183"/>
        <end position="235"/>
    </location>
</feature>
<evidence type="ECO:0000259" key="6">
    <source>
        <dbReference type="PROSITE" id="PS50056"/>
    </source>
</evidence>
<dbReference type="InterPro" id="IPR020422">
    <property type="entry name" value="TYR_PHOSPHATASE_DUAL_dom"/>
</dbReference>
<dbReference type="Pfam" id="PF00782">
    <property type="entry name" value="DSPc"/>
    <property type="match status" value="1"/>
</dbReference>
<evidence type="ECO:0000256" key="2">
    <source>
        <dbReference type="ARBA" id="ARBA00013064"/>
    </source>
</evidence>